<keyword evidence="1" id="KW-0472">Membrane</keyword>
<dbReference type="Proteomes" id="UP001597353">
    <property type="component" value="Unassembled WGS sequence"/>
</dbReference>
<feature type="domain" description="TadE-like" evidence="2">
    <location>
        <begin position="14"/>
        <end position="56"/>
    </location>
</feature>
<reference evidence="4" key="1">
    <citation type="journal article" date="2019" name="Int. J. Syst. Evol. Microbiol.">
        <title>The Global Catalogue of Microorganisms (GCM) 10K type strain sequencing project: providing services to taxonomists for standard genome sequencing and annotation.</title>
        <authorList>
            <consortium name="The Broad Institute Genomics Platform"/>
            <consortium name="The Broad Institute Genome Sequencing Center for Infectious Disease"/>
            <person name="Wu L."/>
            <person name="Ma J."/>
        </authorList>
    </citation>
    <scope>NUCLEOTIDE SEQUENCE [LARGE SCALE GENOMIC DNA]</scope>
    <source>
        <strain evidence="4">CGMCC 4.7242</strain>
    </source>
</reference>
<evidence type="ECO:0000313" key="3">
    <source>
        <dbReference type="EMBL" id="MFD1913041.1"/>
    </source>
</evidence>
<proteinExistence type="predicted"/>
<name>A0ABW4S697_9RHOB</name>
<keyword evidence="4" id="KW-1185">Reference proteome</keyword>
<gene>
    <name evidence="3" type="ORF">ACFSGJ_12540</name>
</gene>
<sequence>MMTLLRRILRCGSGAAGVEFALVCVPLVALIVGIVELGRALNLRNELAYAADQGVRILLMQQGSSAAEEAVRQGFSFGGSEDLQVSVVTASGSQTLVVSYPLDLIVPGLNKTPISLRIERKLTAP</sequence>
<comment type="caution">
    <text evidence="3">The sequence shown here is derived from an EMBL/GenBank/DDBJ whole genome shotgun (WGS) entry which is preliminary data.</text>
</comment>
<accession>A0ABW4S697</accession>
<evidence type="ECO:0000256" key="1">
    <source>
        <dbReference type="SAM" id="Phobius"/>
    </source>
</evidence>
<keyword evidence="1" id="KW-1133">Transmembrane helix</keyword>
<evidence type="ECO:0000313" key="4">
    <source>
        <dbReference type="Proteomes" id="UP001597353"/>
    </source>
</evidence>
<protein>
    <submittedName>
        <fullName evidence="3">TadE/TadG family type IV pilus assembly protein</fullName>
    </submittedName>
</protein>
<evidence type="ECO:0000259" key="2">
    <source>
        <dbReference type="Pfam" id="PF07811"/>
    </source>
</evidence>
<organism evidence="3 4">
    <name type="scientific">Halodurantibacterium flavum</name>
    <dbReference type="NCBI Taxonomy" id="1382802"/>
    <lineage>
        <taxon>Bacteria</taxon>
        <taxon>Pseudomonadati</taxon>
        <taxon>Pseudomonadota</taxon>
        <taxon>Alphaproteobacteria</taxon>
        <taxon>Rhodobacterales</taxon>
        <taxon>Paracoccaceae</taxon>
        <taxon>Halodurantibacterium</taxon>
    </lineage>
</organism>
<dbReference type="InterPro" id="IPR012495">
    <property type="entry name" value="TadE-like_dom"/>
</dbReference>
<keyword evidence="1" id="KW-0812">Transmembrane</keyword>
<feature type="transmembrane region" description="Helical" evidence="1">
    <location>
        <begin position="20"/>
        <end position="38"/>
    </location>
</feature>
<dbReference type="EMBL" id="JBHUGH010000009">
    <property type="protein sequence ID" value="MFD1913041.1"/>
    <property type="molecule type" value="Genomic_DNA"/>
</dbReference>
<dbReference type="RefSeq" id="WP_390262228.1">
    <property type="nucleotide sequence ID" value="NZ_JBHUGH010000009.1"/>
</dbReference>
<dbReference type="Pfam" id="PF07811">
    <property type="entry name" value="TadE"/>
    <property type="match status" value="1"/>
</dbReference>